<organism evidence="1 2">
    <name type="scientific">Phlebiopsis gigantea (strain 11061_1 CR5-6)</name>
    <name type="common">White-rot fungus</name>
    <name type="synonym">Peniophora gigantea</name>
    <dbReference type="NCBI Taxonomy" id="745531"/>
    <lineage>
        <taxon>Eukaryota</taxon>
        <taxon>Fungi</taxon>
        <taxon>Dikarya</taxon>
        <taxon>Basidiomycota</taxon>
        <taxon>Agaricomycotina</taxon>
        <taxon>Agaricomycetes</taxon>
        <taxon>Polyporales</taxon>
        <taxon>Phanerochaetaceae</taxon>
        <taxon>Phlebiopsis</taxon>
    </lineage>
</organism>
<dbReference type="Proteomes" id="UP000053257">
    <property type="component" value="Unassembled WGS sequence"/>
</dbReference>
<dbReference type="HOGENOM" id="CLU_2391979_0_0_1"/>
<accession>A0A0C3S4F7</accession>
<proteinExistence type="predicted"/>
<name>A0A0C3S4F7_PHLG1</name>
<dbReference type="OrthoDB" id="16851at2759"/>
<gene>
    <name evidence="1" type="ORF">PHLGIDRAFT_120231</name>
</gene>
<evidence type="ECO:0000313" key="1">
    <source>
        <dbReference type="EMBL" id="KIP05002.1"/>
    </source>
</evidence>
<dbReference type="AlphaFoldDB" id="A0A0C3S4F7"/>
<feature type="non-terminal residue" evidence="1">
    <location>
        <position position="1"/>
    </location>
</feature>
<dbReference type="STRING" id="745531.A0A0C3S4F7"/>
<protein>
    <submittedName>
        <fullName evidence="1">Uncharacterized protein</fullName>
    </submittedName>
</protein>
<dbReference type="EMBL" id="KN840556">
    <property type="protein sequence ID" value="KIP05002.1"/>
    <property type="molecule type" value="Genomic_DNA"/>
</dbReference>
<reference evidence="1 2" key="1">
    <citation type="journal article" date="2014" name="PLoS Genet.">
        <title>Analysis of the Phlebiopsis gigantea genome, transcriptome and secretome provides insight into its pioneer colonization strategies of wood.</title>
        <authorList>
            <person name="Hori C."/>
            <person name="Ishida T."/>
            <person name="Igarashi K."/>
            <person name="Samejima M."/>
            <person name="Suzuki H."/>
            <person name="Master E."/>
            <person name="Ferreira P."/>
            <person name="Ruiz-Duenas F.J."/>
            <person name="Held B."/>
            <person name="Canessa P."/>
            <person name="Larrondo L.F."/>
            <person name="Schmoll M."/>
            <person name="Druzhinina I.S."/>
            <person name="Kubicek C.P."/>
            <person name="Gaskell J.A."/>
            <person name="Kersten P."/>
            <person name="St John F."/>
            <person name="Glasner J."/>
            <person name="Sabat G."/>
            <person name="Splinter BonDurant S."/>
            <person name="Syed K."/>
            <person name="Yadav J."/>
            <person name="Mgbeahuruike A.C."/>
            <person name="Kovalchuk A."/>
            <person name="Asiegbu F.O."/>
            <person name="Lackner G."/>
            <person name="Hoffmeister D."/>
            <person name="Rencoret J."/>
            <person name="Gutierrez A."/>
            <person name="Sun H."/>
            <person name="Lindquist E."/>
            <person name="Barry K."/>
            <person name="Riley R."/>
            <person name="Grigoriev I.V."/>
            <person name="Henrissat B."/>
            <person name="Kues U."/>
            <person name="Berka R.M."/>
            <person name="Martinez A.T."/>
            <person name="Covert S.F."/>
            <person name="Blanchette R.A."/>
            <person name="Cullen D."/>
        </authorList>
    </citation>
    <scope>NUCLEOTIDE SEQUENCE [LARGE SCALE GENOMIC DNA]</scope>
    <source>
        <strain evidence="1 2">11061_1 CR5-6</strain>
    </source>
</reference>
<sequence length="94" mass="10152">PAALTANGRGHTFLGVYEALCHGHAARLAEGELVRRLADLTGLKHSTAMKYLDEYRAGRDCSLRQFVGAQGKGSGSSPVPFLRMLGCLDHLQKE</sequence>
<keyword evidence="2" id="KW-1185">Reference proteome</keyword>
<evidence type="ECO:0000313" key="2">
    <source>
        <dbReference type="Proteomes" id="UP000053257"/>
    </source>
</evidence>